<proteinExistence type="predicted"/>
<name>A0A0S4IR62_BODSA</name>
<dbReference type="Proteomes" id="UP000051952">
    <property type="component" value="Unassembled WGS sequence"/>
</dbReference>
<evidence type="ECO:0000256" key="2">
    <source>
        <dbReference type="SAM" id="MobiDB-lite"/>
    </source>
</evidence>
<evidence type="ECO:0000313" key="3">
    <source>
        <dbReference type="EMBL" id="CUF40245.1"/>
    </source>
</evidence>
<reference evidence="4" key="1">
    <citation type="submission" date="2015-09" db="EMBL/GenBank/DDBJ databases">
        <authorList>
            <consortium name="Pathogen Informatics"/>
        </authorList>
    </citation>
    <scope>NUCLEOTIDE SEQUENCE [LARGE SCALE GENOMIC DNA]</scope>
    <source>
        <strain evidence="4">Lake Konstanz</strain>
    </source>
</reference>
<evidence type="ECO:0000313" key="4">
    <source>
        <dbReference type="Proteomes" id="UP000051952"/>
    </source>
</evidence>
<feature type="region of interest" description="Disordered" evidence="2">
    <location>
        <begin position="57"/>
        <end position="122"/>
    </location>
</feature>
<evidence type="ECO:0000256" key="1">
    <source>
        <dbReference type="SAM" id="Coils"/>
    </source>
</evidence>
<feature type="region of interest" description="Disordered" evidence="2">
    <location>
        <begin position="456"/>
        <end position="480"/>
    </location>
</feature>
<keyword evidence="4" id="KW-1185">Reference proteome</keyword>
<feature type="coiled-coil region" evidence="1">
    <location>
        <begin position="236"/>
        <end position="270"/>
    </location>
</feature>
<keyword evidence="1" id="KW-0175">Coiled coil</keyword>
<feature type="compositionally biased region" description="Low complexity" evidence="2">
    <location>
        <begin position="461"/>
        <end position="480"/>
    </location>
</feature>
<protein>
    <submittedName>
        <fullName evidence="3">Uncharacterized protein</fullName>
    </submittedName>
</protein>
<dbReference type="EMBL" id="CYKH01000316">
    <property type="protein sequence ID" value="CUF40245.1"/>
    <property type="molecule type" value="Genomic_DNA"/>
</dbReference>
<dbReference type="VEuPathDB" id="TriTrypDB:BSAL_62205"/>
<dbReference type="AlphaFoldDB" id="A0A0S4IR62"/>
<organism evidence="3 4">
    <name type="scientific">Bodo saltans</name>
    <name type="common">Flagellated protozoan</name>
    <dbReference type="NCBI Taxonomy" id="75058"/>
    <lineage>
        <taxon>Eukaryota</taxon>
        <taxon>Discoba</taxon>
        <taxon>Euglenozoa</taxon>
        <taxon>Kinetoplastea</taxon>
        <taxon>Metakinetoplastina</taxon>
        <taxon>Eubodonida</taxon>
        <taxon>Bodonidae</taxon>
        <taxon>Bodo</taxon>
    </lineage>
</organism>
<sequence>MRMFPVASLDDIEEFAAHISPVCALHMRREQQDAAAAAAAAVLGLSSSNVAAGGKVTGATQAAADPSSTPSESESATPATGRSPRDHSAGPFNVETFDPTSGGGRQNKANHNNGNHHHAAGGHQPTVLLISVQLRQSCSLVSKPRTSYIRIVQLIRAPSVVEDVLSSVSTGKPLPVFASHVARVIKQRIQEATQIVFVQSCVPATALEVLPAIAAAKGAVVKTELAAVAEDIVQASQMFLDTRQKLREQLKLLKEEFKSLRQTYHGKERELRRASMVGVDMTAGGGGGGMDPIAAAAAVAAQQRAEKIAAAAAAAMQLPKAAADHLTKHNRPANIDILAGMTFKSEEDVAAGEEAVLAFKEQANIEKQDAEREIEGQQKELGTHGDKVLQLRRQMDDLKKKLQTSTYEHAMGMRDLRQVLEQDFQQLQGGGGTGPTAATQHHNTVSMVRQLRLSAGGTRGGTASKSKGIASSGGNSTTLLSTSAQPSRILMMATSQLSTSALSDNTTTAGTTTKAVISPGDKSRAVKTAQQLRSDNSSMESFLADLIRQRNEKQQILDKAVITLDKKRRTQENTTELCERHVAALRDYCMDLYAVFKHVEHQARLTHSVDDALAASQLEAYEGVQHVDQRLIRMPREAL</sequence>
<accession>A0A0S4IR62</accession>
<feature type="coiled-coil region" evidence="1">
    <location>
        <begin position="360"/>
        <end position="408"/>
    </location>
</feature>
<feature type="compositionally biased region" description="Low complexity" evidence="2">
    <location>
        <begin position="62"/>
        <end position="80"/>
    </location>
</feature>
<gene>
    <name evidence="3" type="ORF">BSAL_62205</name>
</gene>